<evidence type="ECO:0000313" key="1">
    <source>
        <dbReference type="EMBL" id="KAG8011581.1"/>
    </source>
</evidence>
<dbReference type="Proteomes" id="UP000805704">
    <property type="component" value="Chromosome 14"/>
</dbReference>
<evidence type="ECO:0000313" key="2">
    <source>
        <dbReference type="Proteomes" id="UP000805704"/>
    </source>
</evidence>
<reference evidence="1" key="1">
    <citation type="submission" date="2020-04" db="EMBL/GenBank/DDBJ databases">
        <title>A chromosome-scale assembly and high-density genetic map of the yellow drum (Nibea albiflora) genome.</title>
        <authorList>
            <person name="Xu D."/>
            <person name="Zhang W."/>
            <person name="Chen R."/>
            <person name="Tan P."/>
            <person name="Wang L."/>
            <person name="Song H."/>
            <person name="Tian L."/>
            <person name="Zhu Q."/>
            <person name="Wang B."/>
        </authorList>
    </citation>
    <scope>NUCLEOTIDE SEQUENCE</scope>
    <source>
        <strain evidence="1">ZJHYS-2018</strain>
    </source>
</reference>
<gene>
    <name evidence="1" type="primary">MYH7.3</name>
    <name evidence="1" type="ORF">GBF38_006498</name>
</gene>
<accession>A0ACB7FBN6</accession>
<keyword evidence="2" id="KW-1185">Reference proteome</keyword>
<dbReference type="EMBL" id="CM024802">
    <property type="protein sequence ID" value="KAG8011581.1"/>
    <property type="molecule type" value="Genomic_DNA"/>
</dbReference>
<comment type="caution">
    <text evidence="1">The sequence shown here is derived from an EMBL/GenBank/DDBJ whole genome shotgun (WGS) entry which is preliminary data.</text>
</comment>
<name>A0ACB7FBN6_NIBAL</name>
<proteinExistence type="predicted"/>
<protein>
    <submittedName>
        <fullName evidence="1">Myosin-7</fullName>
    </submittedName>
</protein>
<sequence>MRKLIGPINDLTTQRAKLLTENGEFGRQLEEKECLISQLTRGKNSYNQQVEDLRRQLEEEIKAKNALAHAIQSASS</sequence>
<organism evidence="1 2">
    <name type="scientific">Nibea albiflora</name>
    <name type="common">Yellow drum</name>
    <name type="synonym">Corvina albiflora</name>
    <dbReference type="NCBI Taxonomy" id="240163"/>
    <lineage>
        <taxon>Eukaryota</taxon>
        <taxon>Metazoa</taxon>
        <taxon>Chordata</taxon>
        <taxon>Craniata</taxon>
        <taxon>Vertebrata</taxon>
        <taxon>Euteleostomi</taxon>
        <taxon>Actinopterygii</taxon>
        <taxon>Neopterygii</taxon>
        <taxon>Teleostei</taxon>
        <taxon>Neoteleostei</taxon>
        <taxon>Acanthomorphata</taxon>
        <taxon>Eupercaria</taxon>
        <taxon>Sciaenidae</taxon>
        <taxon>Nibea</taxon>
    </lineage>
</organism>